<dbReference type="RefSeq" id="WP_146570797.1">
    <property type="nucleotide sequence ID" value="NZ_CP042306.1"/>
</dbReference>
<sequence>MLKWVALAAMVWSMPASAKNWFLVATSESKTTAYFIDRDSIVNTGGSLRRVTAWSVHSTDDTDGTASRELVLEFDCSTPRYRFLHLTGYSASLTVLADDVGSGKWRDVGGGSLDDSARQFACSGGTKPSSAKSYGASNPFNAGRVALSAGSSSSGANKH</sequence>
<evidence type="ECO:0000259" key="2">
    <source>
        <dbReference type="Pfam" id="PF16747"/>
    </source>
</evidence>
<keyword evidence="4" id="KW-1185">Reference proteome</keyword>
<feature type="chain" id="PRO_5022935561" description="Surface-adhesin protein E-like domain-containing protein" evidence="1">
    <location>
        <begin position="19"/>
        <end position="159"/>
    </location>
</feature>
<feature type="signal peptide" evidence="1">
    <location>
        <begin position="1"/>
        <end position="18"/>
    </location>
</feature>
<protein>
    <recommendedName>
        <fullName evidence="2">Surface-adhesin protein E-like domain-containing protein</fullName>
    </recommendedName>
</protein>
<proteinExistence type="predicted"/>
<dbReference type="Pfam" id="PF16747">
    <property type="entry name" value="Adhesin_E"/>
    <property type="match status" value="1"/>
</dbReference>
<gene>
    <name evidence="3" type="ORF">FPZ24_07815</name>
</gene>
<dbReference type="EMBL" id="CP042306">
    <property type="protein sequence ID" value="QDZ07395.1"/>
    <property type="molecule type" value="Genomic_DNA"/>
</dbReference>
<keyword evidence="1" id="KW-0732">Signal</keyword>
<evidence type="ECO:0000313" key="4">
    <source>
        <dbReference type="Proteomes" id="UP000315673"/>
    </source>
</evidence>
<reference evidence="3 4" key="1">
    <citation type="submission" date="2019-07" db="EMBL/GenBank/DDBJ databases">
        <title>Full genome sequence of Sphingomonas sp. 4R-6-7(HKS19).</title>
        <authorList>
            <person name="Im W.-T."/>
        </authorList>
    </citation>
    <scope>NUCLEOTIDE SEQUENCE [LARGE SCALE GENOMIC DNA]</scope>
    <source>
        <strain evidence="3 4">HKS19</strain>
    </source>
</reference>
<name>A0A5B8LHU7_9SPHN</name>
<accession>A0A5B8LHU7</accession>
<dbReference type="AlphaFoldDB" id="A0A5B8LHU7"/>
<evidence type="ECO:0000256" key="1">
    <source>
        <dbReference type="SAM" id="SignalP"/>
    </source>
</evidence>
<evidence type="ECO:0000313" key="3">
    <source>
        <dbReference type="EMBL" id="QDZ07395.1"/>
    </source>
</evidence>
<dbReference type="InterPro" id="IPR031939">
    <property type="entry name" value="Adhesin_E-like"/>
</dbReference>
<dbReference type="Proteomes" id="UP000315673">
    <property type="component" value="Chromosome"/>
</dbReference>
<organism evidence="3 4">
    <name type="scientific">Sphingomonas panacisoli</name>
    <dbReference type="NCBI Taxonomy" id="1813879"/>
    <lineage>
        <taxon>Bacteria</taxon>
        <taxon>Pseudomonadati</taxon>
        <taxon>Pseudomonadota</taxon>
        <taxon>Alphaproteobacteria</taxon>
        <taxon>Sphingomonadales</taxon>
        <taxon>Sphingomonadaceae</taxon>
        <taxon>Sphingomonas</taxon>
    </lineage>
</organism>
<dbReference type="KEGG" id="spai:FPZ24_07815"/>
<feature type="domain" description="Surface-adhesin protein E-like" evidence="2">
    <location>
        <begin position="21"/>
        <end position="123"/>
    </location>
</feature>